<keyword evidence="1" id="KW-0472">Membrane</keyword>
<sequence>MRGAFAGSISAAVSVAAHAAGDGMAPTESSVVLLVLACAAVGAVSATTLADRHATWFLAASLALGQVIGHTALTVGAVNHHGSQLSPAMVAAHAVAVGVATVLILAGERGCTLAVAALSRIIPLLRPPLPVVACAAVCVPTSPPTLARWLLVGSSIGTRGPPHPA</sequence>
<feature type="transmembrane region" description="Helical" evidence="1">
    <location>
        <begin position="56"/>
        <end position="78"/>
    </location>
</feature>
<organism evidence="3 4">
    <name type="scientific">Rhodococcus tukisamuensis</name>
    <dbReference type="NCBI Taxonomy" id="168276"/>
    <lineage>
        <taxon>Bacteria</taxon>
        <taxon>Bacillati</taxon>
        <taxon>Actinomycetota</taxon>
        <taxon>Actinomycetes</taxon>
        <taxon>Mycobacteriales</taxon>
        <taxon>Nocardiaceae</taxon>
        <taxon>Rhodococcus</taxon>
    </lineage>
</organism>
<dbReference type="EMBL" id="FNAB01000013">
    <property type="protein sequence ID" value="SDE28941.1"/>
    <property type="molecule type" value="Genomic_DNA"/>
</dbReference>
<keyword evidence="4" id="KW-1185">Reference proteome</keyword>
<evidence type="ECO:0000256" key="2">
    <source>
        <dbReference type="SAM" id="SignalP"/>
    </source>
</evidence>
<evidence type="ECO:0000313" key="4">
    <source>
        <dbReference type="Proteomes" id="UP000199417"/>
    </source>
</evidence>
<dbReference type="Proteomes" id="UP000199417">
    <property type="component" value="Unassembled WGS sequence"/>
</dbReference>
<name>A0A1G7BP49_9NOCA</name>
<dbReference type="AlphaFoldDB" id="A0A1G7BP49"/>
<feature type="transmembrane region" description="Helical" evidence="1">
    <location>
        <begin position="84"/>
        <end position="106"/>
    </location>
</feature>
<reference evidence="3 4" key="1">
    <citation type="submission" date="2016-10" db="EMBL/GenBank/DDBJ databases">
        <authorList>
            <person name="de Groot N.N."/>
        </authorList>
    </citation>
    <scope>NUCLEOTIDE SEQUENCE [LARGE SCALE GENOMIC DNA]</scope>
    <source>
        <strain evidence="3 4">JCM 11308</strain>
    </source>
</reference>
<gene>
    <name evidence="3" type="ORF">SAMN05444580_113129</name>
</gene>
<evidence type="ECO:0000313" key="3">
    <source>
        <dbReference type="EMBL" id="SDE28941.1"/>
    </source>
</evidence>
<accession>A0A1G7BP49</accession>
<feature type="signal peptide" evidence="2">
    <location>
        <begin position="1"/>
        <end position="19"/>
    </location>
</feature>
<feature type="chain" id="PRO_5011483572" evidence="2">
    <location>
        <begin position="20"/>
        <end position="165"/>
    </location>
</feature>
<proteinExistence type="predicted"/>
<feature type="transmembrane region" description="Helical" evidence="1">
    <location>
        <begin position="29"/>
        <end position="49"/>
    </location>
</feature>
<keyword evidence="2" id="KW-0732">Signal</keyword>
<dbReference type="STRING" id="168276.SAMN05444580_113129"/>
<keyword evidence="1" id="KW-0812">Transmembrane</keyword>
<evidence type="ECO:0000256" key="1">
    <source>
        <dbReference type="SAM" id="Phobius"/>
    </source>
</evidence>
<protein>
    <submittedName>
        <fullName evidence="3">Uncharacterized protein</fullName>
    </submittedName>
</protein>
<keyword evidence="1" id="KW-1133">Transmembrane helix</keyword>